<protein>
    <submittedName>
        <fullName evidence="2">Uncharacterized protein</fullName>
    </submittedName>
</protein>
<dbReference type="AlphaFoldDB" id="A0A4S8Z980"/>
<dbReference type="EMBL" id="QZAN01000061">
    <property type="protein sequence ID" value="THW60470.1"/>
    <property type="molecule type" value="Genomic_DNA"/>
</dbReference>
<evidence type="ECO:0000313" key="2">
    <source>
        <dbReference type="EMBL" id="THW60470.1"/>
    </source>
</evidence>
<feature type="region of interest" description="Disordered" evidence="1">
    <location>
        <begin position="180"/>
        <end position="206"/>
    </location>
</feature>
<dbReference type="Proteomes" id="UP000310421">
    <property type="component" value="Unassembled WGS sequence"/>
</dbReference>
<proteinExistence type="predicted"/>
<evidence type="ECO:0000313" key="3">
    <source>
        <dbReference type="Proteomes" id="UP000310421"/>
    </source>
</evidence>
<evidence type="ECO:0000256" key="1">
    <source>
        <dbReference type="SAM" id="MobiDB-lite"/>
    </source>
</evidence>
<reference evidence="2 3" key="1">
    <citation type="submission" date="2018-10" db="EMBL/GenBank/DDBJ databases">
        <title>Fifty Aureobasidium pullulans genomes reveal a recombining polyextremotolerant generalist.</title>
        <authorList>
            <person name="Gostincar C."/>
            <person name="Turk M."/>
            <person name="Zajc J."/>
            <person name="Gunde-Cimerman N."/>
        </authorList>
    </citation>
    <scope>NUCLEOTIDE SEQUENCE [LARGE SCALE GENOMIC DNA]</scope>
    <source>
        <strain evidence="2 3">EXF-10751</strain>
    </source>
</reference>
<comment type="caution">
    <text evidence="2">The sequence shown here is derived from an EMBL/GenBank/DDBJ whole genome shotgun (WGS) entry which is preliminary data.</text>
</comment>
<name>A0A4S8Z980_AURPU</name>
<gene>
    <name evidence="2" type="ORF">D6D20_05766</name>
</gene>
<organism evidence="2 3">
    <name type="scientific">Aureobasidium pullulans</name>
    <name type="common">Black yeast</name>
    <name type="synonym">Pullularia pullulans</name>
    <dbReference type="NCBI Taxonomy" id="5580"/>
    <lineage>
        <taxon>Eukaryota</taxon>
        <taxon>Fungi</taxon>
        <taxon>Dikarya</taxon>
        <taxon>Ascomycota</taxon>
        <taxon>Pezizomycotina</taxon>
        <taxon>Dothideomycetes</taxon>
        <taxon>Dothideomycetidae</taxon>
        <taxon>Dothideales</taxon>
        <taxon>Saccotheciaceae</taxon>
        <taxon>Aureobasidium</taxon>
    </lineage>
</organism>
<accession>A0A4S8Z980</accession>
<feature type="non-terminal residue" evidence="2">
    <location>
        <position position="1"/>
    </location>
</feature>
<sequence>ILHINSQHRSLLSHDLIAIVYNPITKPSNNSNTMPDVVCAECGEPLLHLVEVTLRCSIHCNYSHRSNCATCLLMEVYDCCFDVQWGVMGKVEDLLIQKSYISCPNTLAEIEKEIYELLEKESNYPPAVPQVNPGSGFIDLTNDDEMEVFPTAPAVRWANARNQSGGTAWFMDLTSDDEMDSAANVPKSARSESRTISPEPRPSSNRLDVQLILEPDNAANSLQVKFDDEESVEDLDDYFGGGLPPSLKVGSIFNEVMSELEGQPKIELDSSEYLDWEH</sequence>